<feature type="transmembrane region" description="Helical" evidence="1">
    <location>
        <begin position="48"/>
        <end position="68"/>
    </location>
</feature>
<dbReference type="AlphaFoldDB" id="A0AAU9SGT2"/>
<reference evidence="2 3" key="1">
    <citation type="submission" date="2022-03" db="EMBL/GenBank/DDBJ databases">
        <authorList>
            <person name="Nunn A."/>
            <person name="Chopra R."/>
            <person name="Nunn A."/>
            <person name="Contreras Garrido A."/>
        </authorList>
    </citation>
    <scope>NUCLEOTIDE SEQUENCE [LARGE SCALE GENOMIC DNA]</scope>
</reference>
<dbReference type="EMBL" id="OU466861">
    <property type="protein sequence ID" value="CAH2065649.1"/>
    <property type="molecule type" value="Genomic_DNA"/>
</dbReference>
<protein>
    <submittedName>
        <fullName evidence="2">Uncharacterized protein</fullName>
    </submittedName>
</protein>
<accession>A0AAU9SGT2</accession>
<keyword evidence="1" id="KW-1133">Transmembrane helix</keyword>
<sequence>MADSSSLLPPLCERMSCNRFVPRALDLTILGLLCSLLLYQILHINQNGTVWVMAFLRESSFFFMWLLFSNVIWSPVKHKPYPDRLDKRLQDVVCRLQNAVGRMQNVVLDYVGRMLKDGRNSLKDVGSMLLNKACMVV</sequence>
<keyword evidence="3" id="KW-1185">Reference proteome</keyword>
<feature type="transmembrane region" description="Helical" evidence="1">
    <location>
        <begin position="24"/>
        <end position="42"/>
    </location>
</feature>
<evidence type="ECO:0000256" key="1">
    <source>
        <dbReference type="SAM" id="Phobius"/>
    </source>
</evidence>
<keyword evidence="1" id="KW-0472">Membrane</keyword>
<organism evidence="2 3">
    <name type="scientific">Thlaspi arvense</name>
    <name type="common">Field penny-cress</name>
    <dbReference type="NCBI Taxonomy" id="13288"/>
    <lineage>
        <taxon>Eukaryota</taxon>
        <taxon>Viridiplantae</taxon>
        <taxon>Streptophyta</taxon>
        <taxon>Embryophyta</taxon>
        <taxon>Tracheophyta</taxon>
        <taxon>Spermatophyta</taxon>
        <taxon>Magnoliopsida</taxon>
        <taxon>eudicotyledons</taxon>
        <taxon>Gunneridae</taxon>
        <taxon>Pentapetalae</taxon>
        <taxon>rosids</taxon>
        <taxon>malvids</taxon>
        <taxon>Brassicales</taxon>
        <taxon>Brassicaceae</taxon>
        <taxon>Thlaspideae</taxon>
        <taxon>Thlaspi</taxon>
    </lineage>
</organism>
<gene>
    <name evidence="2" type="ORF">TAV2_LOCUS18029</name>
</gene>
<dbReference type="Proteomes" id="UP000836841">
    <property type="component" value="Chromosome 5"/>
</dbReference>
<keyword evidence="1" id="KW-0812">Transmembrane</keyword>
<name>A0AAU9SGT2_THLAR</name>
<evidence type="ECO:0000313" key="3">
    <source>
        <dbReference type="Proteomes" id="UP000836841"/>
    </source>
</evidence>
<evidence type="ECO:0000313" key="2">
    <source>
        <dbReference type="EMBL" id="CAH2065649.1"/>
    </source>
</evidence>
<proteinExistence type="predicted"/>